<dbReference type="GO" id="GO:0000976">
    <property type="term" value="F:transcription cis-regulatory region binding"/>
    <property type="evidence" value="ECO:0007669"/>
    <property type="project" value="TreeGrafter"/>
</dbReference>
<reference evidence="5" key="2">
    <citation type="journal article" date="2021" name="PeerJ">
        <title>Extensive microbial diversity within the chicken gut microbiome revealed by metagenomics and culture.</title>
        <authorList>
            <person name="Gilroy R."/>
            <person name="Ravi A."/>
            <person name="Getino M."/>
            <person name="Pursley I."/>
            <person name="Horton D.L."/>
            <person name="Alikhan N.F."/>
            <person name="Baker D."/>
            <person name="Gharbi K."/>
            <person name="Hall N."/>
            <person name="Watson M."/>
            <person name="Adriaenssens E.M."/>
            <person name="Foster-Nyarko E."/>
            <person name="Jarju S."/>
            <person name="Secka A."/>
            <person name="Antonio M."/>
            <person name="Oren A."/>
            <person name="Chaudhuri R.R."/>
            <person name="La Ragione R."/>
            <person name="Hildebrand F."/>
            <person name="Pallen M.J."/>
        </authorList>
    </citation>
    <scope>NUCLEOTIDE SEQUENCE</scope>
    <source>
        <strain evidence="5">17113</strain>
    </source>
</reference>
<keyword evidence="2 5" id="KW-0238">DNA-binding</keyword>
<dbReference type="Proteomes" id="UP000823634">
    <property type="component" value="Unassembled WGS sequence"/>
</dbReference>
<dbReference type="InterPro" id="IPR046335">
    <property type="entry name" value="LacI/GalR-like_sensor"/>
</dbReference>
<proteinExistence type="predicted"/>
<dbReference type="SMART" id="SM00354">
    <property type="entry name" value="HTH_LACI"/>
    <property type="match status" value="1"/>
</dbReference>
<evidence type="ECO:0000256" key="2">
    <source>
        <dbReference type="ARBA" id="ARBA00023125"/>
    </source>
</evidence>
<evidence type="ECO:0000259" key="4">
    <source>
        <dbReference type="PROSITE" id="PS50932"/>
    </source>
</evidence>
<sequence>MKNLKDRVTIYQVAQAAGVSLATVSRVINKSGSVTESTRRKVEETIASLGYKPSALAQALATNRSTNVGVIIPSANYVYISNFLNGLTGVGREKGYTLTLFSTSHSREEALSMMEKVITSHVDGAIIFDDQLGQEDVDRIASYNVPSVVIDAKVKGEKIGDVLLDYDSNVSRLVEAYYARQSAPEMTFLHVHNGGRLLDRCERSFINMHNKLGKAYNVVNCDDSYNRTYADFIKYFKTVKQGVFLCYRDSIAAAVMNAATDSGLKIPDDVQVVSIVGTKYASIVRPTLSSFHIDMSEVGKRAMYMLTDLLNSNLVDKTYRFEASFVKGASTK</sequence>
<evidence type="ECO:0000313" key="6">
    <source>
        <dbReference type="Proteomes" id="UP000823634"/>
    </source>
</evidence>
<keyword evidence="3" id="KW-0804">Transcription</keyword>
<dbReference type="InterPro" id="IPR000843">
    <property type="entry name" value="HTH_LacI"/>
</dbReference>
<accession>A0A9D9DE27</accession>
<reference evidence="5" key="1">
    <citation type="submission" date="2020-10" db="EMBL/GenBank/DDBJ databases">
        <authorList>
            <person name="Gilroy R."/>
        </authorList>
    </citation>
    <scope>NUCLEOTIDE SEQUENCE</scope>
    <source>
        <strain evidence="5">17113</strain>
    </source>
</reference>
<gene>
    <name evidence="5" type="ORF">IAC61_00770</name>
</gene>
<dbReference type="GO" id="GO:0003700">
    <property type="term" value="F:DNA-binding transcription factor activity"/>
    <property type="evidence" value="ECO:0007669"/>
    <property type="project" value="TreeGrafter"/>
</dbReference>
<dbReference type="SUPFAM" id="SSF53822">
    <property type="entry name" value="Periplasmic binding protein-like I"/>
    <property type="match status" value="1"/>
</dbReference>
<dbReference type="AlphaFoldDB" id="A0A9D9DE27"/>
<dbReference type="InterPro" id="IPR028082">
    <property type="entry name" value="Peripla_BP_I"/>
</dbReference>
<protein>
    <submittedName>
        <fullName evidence="5">LacI family DNA-binding transcriptional regulator</fullName>
    </submittedName>
</protein>
<dbReference type="PANTHER" id="PTHR30146">
    <property type="entry name" value="LACI-RELATED TRANSCRIPTIONAL REPRESSOR"/>
    <property type="match status" value="1"/>
</dbReference>
<dbReference type="Pfam" id="PF13377">
    <property type="entry name" value="Peripla_BP_3"/>
    <property type="match status" value="1"/>
</dbReference>
<organism evidence="5 6">
    <name type="scientific">Candidatus Alloenteromonas pullistercoris</name>
    <dbReference type="NCBI Taxonomy" id="2840785"/>
    <lineage>
        <taxon>Bacteria</taxon>
        <taxon>Bacillati</taxon>
        <taxon>Bacillota</taxon>
        <taxon>Bacillota incertae sedis</taxon>
        <taxon>Candidatus Alloenteromonas</taxon>
    </lineage>
</organism>
<dbReference type="Gene3D" id="3.40.50.2300">
    <property type="match status" value="2"/>
</dbReference>
<feature type="domain" description="HTH lacI-type" evidence="4">
    <location>
        <begin position="8"/>
        <end position="62"/>
    </location>
</feature>
<dbReference type="PRINTS" id="PR00036">
    <property type="entry name" value="HTHLACI"/>
</dbReference>
<keyword evidence="1" id="KW-0805">Transcription regulation</keyword>
<dbReference type="CDD" id="cd01392">
    <property type="entry name" value="HTH_LacI"/>
    <property type="match status" value="1"/>
</dbReference>
<evidence type="ECO:0000256" key="1">
    <source>
        <dbReference type="ARBA" id="ARBA00023015"/>
    </source>
</evidence>
<name>A0A9D9DE27_9FIRM</name>
<dbReference type="Gene3D" id="1.10.260.40">
    <property type="entry name" value="lambda repressor-like DNA-binding domains"/>
    <property type="match status" value="1"/>
</dbReference>
<dbReference type="PANTHER" id="PTHR30146:SF150">
    <property type="entry name" value="ARABINOSE METABOLISM TRANSCRIPTIONAL REPRESSOR"/>
    <property type="match status" value="1"/>
</dbReference>
<dbReference type="EMBL" id="JADINA010000007">
    <property type="protein sequence ID" value="MBO8425837.1"/>
    <property type="molecule type" value="Genomic_DNA"/>
</dbReference>
<comment type="caution">
    <text evidence="5">The sequence shown here is derived from an EMBL/GenBank/DDBJ whole genome shotgun (WGS) entry which is preliminary data.</text>
</comment>
<dbReference type="PROSITE" id="PS50932">
    <property type="entry name" value="HTH_LACI_2"/>
    <property type="match status" value="1"/>
</dbReference>
<evidence type="ECO:0000256" key="3">
    <source>
        <dbReference type="ARBA" id="ARBA00023163"/>
    </source>
</evidence>
<dbReference type="SUPFAM" id="SSF47413">
    <property type="entry name" value="lambda repressor-like DNA-binding domains"/>
    <property type="match status" value="1"/>
</dbReference>
<dbReference type="Pfam" id="PF00356">
    <property type="entry name" value="LacI"/>
    <property type="match status" value="1"/>
</dbReference>
<dbReference type="InterPro" id="IPR010982">
    <property type="entry name" value="Lambda_DNA-bd_dom_sf"/>
</dbReference>
<evidence type="ECO:0000313" key="5">
    <source>
        <dbReference type="EMBL" id="MBO8425837.1"/>
    </source>
</evidence>